<dbReference type="Pfam" id="PF25019">
    <property type="entry name" value="LRR_R13L1-DRL21"/>
    <property type="match status" value="1"/>
</dbReference>
<dbReference type="PRINTS" id="PR00364">
    <property type="entry name" value="DISEASERSIST"/>
</dbReference>
<dbReference type="InterPro" id="IPR032675">
    <property type="entry name" value="LRR_dom_sf"/>
</dbReference>
<dbReference type="SUPFAM" id="SSF52540">
    <property type="entry name" value="P-loop containing nucleoside triphosphate hydrolases"/>
    <property type="match status" value="1"/>
</dbReference>
<evidence type="ECO:0000259" key="7">
    <source>
        <dbReference type="Pfam" id="PF00931"/>
    </source>
</evidence>
<feature type="domain" description="NB-ARC" evidence="7">
    <location>
        <begin position="149"/>
        <end position="256"/>
    </location>
</feature>
<dbReference type="InterPro" id="IPR036388">
    <property type="entry name" value="WH-like_DNA-bd_sf"/>
</dbReference>
<dbReference type="Pfam" id="PF00931">
    <property type="entry name" value="NB-ARC"/>
    <property type="match status" value="1"/>
</dbReference>
<dbReference type="SUPFAM" id="SSF52058">
    <property type="entry name" value="L domain-like"/>
    <property type="match status" value="1"/>
</dbReference>
<accession>A0A2N9IEB8</accession>
<evidence type="ECO:0000256" key="3">
    <source>
        <dbReference type="ARBA" id="ARBA00022741"/>
    </source>
</evidence>
<dbReference type="GO" id="GO:0006952">
    <property type="term" value="P:defense response"/>
    <property type="evidence" value="ECO:0007669"/>
    <property type="project" value="UniProtKB-KW"/>
</dbReference>
<protein>
    <recommendedName>
        <fullName evidence="12">Rx N-terminal domain-containing protein</fullName>
    </recommendedName>
</protein>
<dbReference type="Pfam" id="PF23559">
    <property type="entry name" value="WHD_DRP"/>
    <property type="match status" value="1"/>
</dbReference>
<dbReference type="PANTHER" id="PTHR36766">
    <property type="entry name" value="PLANT BROAD-SPECTRUM MILDEW RESISTANCE PROTEIN RPW8"/>
    <property type="match status" value="1"/>
</dbReference>
<dbReference type="InterPro" id="IPR027417">
    <property type="entry name" value="P-loop_NTPase"/>
</dbReference>
<evidence type="ECO:0000313" key="11">
    <source>
        <dbReference type="EMBL" id="SPD24187.1"/>
    </source>
</evidence>
<dbReference type="Gene3D" id="3.40.50.300">
    <property type="entry name" value="P-loop containing nucleotide triphosphate hydrolases"/>
    <property type="match status" value="1"/>
</dbReference>
<keyword evidence="5" id="KW-0067">ATP-binding</keyword>
<dbReference type="EMBL" id="OIVN01005835">
    <property type="protein sequence ID" value="SPD24187.1"/>
    <property type="molecule type" value="Genomic_DNA"/>
</dbReference>
<keyword evidence="2" id="KW-0677">Repeat</keyword>
<dbReference type="InterPro" id="IPR002182">
    <property type="entry name" value="NB-ARC"/>
</dbReference>
<keyword evidence="3" id="KW-0547">Nucleotide-binding</keyword>
<dbReference type="InterPro" id="IPR001611">
    <property type="entry name" value="Leu-rich_rpt"/>
</dbReference>
<feature type="domain" description="Disease resistance protein winged helix" evidence="9">
    <location>
        <begin position="342"/>
        <end position="409"/>
    </location>
</feature>
<feature type="domain" description="R13L1/DRL21-like LRR repeat region" evidence="10">
    <location>
        <begin position="599"/>
        <end position="720"/>
    </location>
</feature>
<feature type="domain" description="Disease resistance N-terminal" evidence="8">
    <location>
        <begin position="10"/>
        <end position="102"/>
    </location>
</feature>
<name>A0A2N9IEB8_FAGSY</name>
<dbReference type="GO" id="GO:0043531">
    <property type="term" value="F:ADP binding"/>
    <property type="evidence" value="ECO:0007669"/>
    <property type="project" value="InterPro"/>
</dbReference>
<dbReference type="PANTHER" id="PTHR36766:SF51">
    <property type="entry name" value="DISEASE RESISTANCE RPP13-LIKE PROTEIN 1"/>
    <property type="match status" value="1"/>
</dbReference>
<reference evidence="11" key="1">
    <citation type="submission" date="2018-02" db="EMBL/GenBank/DDBJ databases">
        <authorList>
            <person name="Cohen D.B."/>
            <person name="Kent A.D."/>
        </authorList>
    </citation>
    <scope>NUCLEOTIDE SEQUENCE</scope>
</reference>
<gene>
    <name evidence="11" type="ORF">FSB_LOCUS52069</name>
</gene>
<dbReference type="Gene3D" id="3.80.10.10">
    <property type="entry name" value="Ribonuclease Inhibitor"/>
    <property type="match status" value="2"/>
</dbReference>
<dbReference type="Gene3D" id="1.10.8.430">
    <property type="entry name" value="Helical domain of apoptotic protease-activating factors"/>
    <property type="match status" value="1"/>
</dbReference>
<dbReference type="Pfam" id="PF18052">
    <property type="entry name" value="Rx_N"/>
    <property type="match status" value="1"/>
</dbReference>
<dbReference type="InterPro" id="IPR042197">
    <property type="entry name" value="Apaf_helical"/>
</dbReference>
<keyword evidence="4" id="KW-0611">Plant defense</keyword>
<dbReference type="FunFam" id="1.10.10.10:FF:000322">
    <property type="entry name" value="Probable disease resistance protein At1g63360"/>
    <property type="match status" value="1"/>
</dbReference>
<dbReference type="InterPro" id="IPR041118">
    <property type="entry name" value="Rx_N"/>
</dbReference>
<evidence type="ECO:0000256" key="6">
    <source>
        <dbReference type="SAM" id="Coils"/>
    </source>
</evidence>
<feature type="coiled-coil region" evidence="6">
    <location>
        <begin position="41"/>
        <end position="92"/>
    </location>
</feature>
<evidence type="ECO:0008006" key="12">
    <source>
        <dbReference type="Google" id="ProtNLM"/>
    </source>
</evidence>
<sequence length="1081" mass="123955">MAATLVGGAFLSATLQVLFDRMASQEVVNFIRGRKVPERLLKKLKTSFLALNAVLDDAEEKEITNTTVKEWLEELKDAVYHAEDLLDEIATEALKCMVEADFVTFTSKVRNFIPTSFNWSEQKLKSKIEEVLVRLEDLAKQKDVLGLKRRITKTILEDVTSDKCNTTNFNLIQTRLKESLVGKKFLLVLDDVWNEKYDDWEEFKKPFKYGALGSKIIVTTRNESVASVMRPIQIFYLNKLSEDDCWLLFANHAFENGNFNAYPHLEEIGKQIIKKCDGLPLAAKALGALLHCKLDAGEWYKVLKSKIWSLPNDGGNILPALRLSYNDLPSHLKRCFAYCSTFPKDYEFKKEELVQLWMAEGFLHKQEENEEMEDIGDEYFLDLVSRSLLQQSDRNKLHFVMHDLIHDLAKFVSGRFCFSLEGENANKIIDKTRHFSYLRMKFDTSKKFEALYKAKHLRTFLPLELNRVDGDFYLTKEVSHDLLLKLRFLRVLSLSHYTNIKKLPESIGDCKHLRYLDLSCTKVERLPDSICKLCNLQTLNLSGCEFLDMLPSNMRKLTNLRHLDVTGTRITRMPMQMGRLKCLRTLTKFVVDKDSEFQIGELGELTNLRGAILISKLQNVINSTDALKAKLKAKRHLEVLTLEWEDTISQRERDVLNQLEPHTNLKKLVINNYGGTSFPNWVGHCSFSNMTCLHLSYCRNCPSLPSLGQLPSLQDLCIVGFDEVVTVGLEFYGSSSSNNTPFRSLEILKFEGMLKWEEWFPHDGENEGAFPYLRKLYLIDCPKLRGSLPKNLPYLTKIMISKCLQLETSLPTAAAMSYLELMYCNDLLLKELPPTLHVLKIEGFNNLESLPEGAMEHNHCLKRVKNLELEFPTCYSSLERLFIIDSSIWSPFRFSEGHHPIPLRWLQIVDCPNFVAFPSGGLPAPNLLDIYVKNCERLNSLPENMHTLLPSLEYLGIGNCPQVESLPEGGLPSNLIEFGIDVSEKLFGTRMEWGLQRLHSLKWLEDWRCLAGCAEDRSTFAYYFSSSLQIAQKAQHVSVPSLLFVLTSRSCPTPFFTIKNTMVQMHREREICLLAQDCSGA</sequence>
<evidence type="ECO:0000256" key="1">
    <source>
        <dbReference type="ARBA" id="ARBA00022614"/>
    </source>
</evidence>
<dbReference type="SUPFAM" id="SSF52047">
    <property type="entry name" value="RNI-like"/>
    <property type="match status" value="1"/>
</dbReference>
<evidence type="ECO:0000256" key="4">
    <source>
        <dbReference type="ARBA" id="ARBA00022821"/>
    </source>
</evidence>
<evidence type="ECO:0000256" key="5">
    <source>
        <dbReference type="ARBA" id="ARBA00022840"/>
    </source>
</evidence>
<keyword evidence="6" id="KW-0175">Coiled coil</keyword>
<dbReference type="InterPro" id="IPR056789">
    <property type="entry name" value="LRR_R13L1-DRL21"/>
</dbReference>
<keyword evidence="1" id="KW-0433">Leucine-rich repeat</keyword>
<dbReference type="GO" id="GO:0005524">
    <property type="term" value="F:ATP binding"/>
    <property type="evidence" value="ECO:0007669"/>
    <property type="project" value="UniProtKB-KW"/>
</dbReference>
<dbReference type="InterPro" id="IPR058922">
    <property type="entry name" value="WHD_DRP"/>
</dbReference>
<evidence type="ECO:0000259" key="9">
    <source>
        <dbReference type="Pfam" id="PF23559"/>
    </source>
</evidence>
<proteinExistence type="predicted"/>
<dbReference type="AlphaFoldDB" id="A0A2N9IEB8"/>
<dbReference type="Gene3D" id="1.10.10.10">
    <property type="entry name" value="Winged helix-like DNA-binding domain superfamily/Winged helix DNA-binding domain"/>
    <property type="match status" value="1"/>
</dbReference>
<evidence type="ECO:0000259" key="8">
    <source>
        <dbReference type="Pfam" id="PF18052"/>
    </source>
</evidence>
<dbReference type="Pfam" id="PF00560">
    <property type="entry name" value="LRR_1"/>
    <property type="match status" value="1"/>
</dbReference>
<evidence type="ECO:0000256" key="2">
    <source>
        <dbReference type="ARBA" id="ARBA00022737"/>
    </source>
</evidence>
<dbReference type="GO" id="GO:0051707">
    <property type="term" value="P:response to other organism"/>
    <property type="evidence" value="ECO:0007669"/>
    <property type="project" value="UniProtKB-ARBA"/>
</dbReference>
<organism evidence="11">
    <name type="scientific">Fagus sylvatica</name>
    <name type="common">Beechnut</name>
    <dbReference type="NCBI Taxonomy" id="28930"/>
    <lineage>
        <taxon>Eukaryota</taxon>
        <taxon>Viridiplantae</taxon>
        <taxon>Streptophyta</taxon>
        <taxon>Embryophyta</taxon>
        <taxon>Tracheophyta</taxon>
        <taxon>Spermatophyta</taxon>
        <taxon>Magnoliopsida</taxon>
        <taxon>eudicotyledons</taxon>
        <taxon>Gunneridae</taxon>
        <taxon>Pentapetalae</taxon>
        <taxon>rosids</taxon>
        <taxon>fabids</taxon>
        <taxon>Fagales</taxon>
        <taxon>Fagaceae</taxon>
        <taxon>Fagus</taxon>
    </lineage>
</organism>
<evidence type="ECO:0000259" key="10">
    <source>
        <dbReference type="Pfam" id="PF25019"/>
    </source>
</evidence>